<dbReference type="PANTHER" id="PTHR30238">
    <property type="entry name" value="MEMBRANE BOUND PREDICTED REDOX MODULATOR"/>
    <property type="match status" value="1"/>
</dbReference>
<protein>
    <recommendedName>
        <fullName evidence="9">TerC/Alx family metal homeostasis membrane protein</fullName>
    </recommendedName>
</protein>
<evidence type="ECO:0000256" key="6">
    <source>
        <dbReference type="SAM" id="Phobius"/>
    </source>
</evidence>
<sequence length="281" mass="33748">MKKKIFYLNKYFFYYVFVLLFFLFIFWFFSYNRSGFLVANKNIFLFLISYVLEIILSVDNVFVWFIIFKKFNIPILFQKKILLYGLFGAFILRSIIFYCGSIFFKKFHWLFYLFGVFFILTGIKTIFFPNIENSENKSIKFLWIYKIFRITKNIHGENFFVKIKDKIFITPLFLCLICIELSDIMFSLDSIPAIFSITTNVFIIFSANVFAVLGLRFTYLLTSFMLKRFPIMQHVLSFVLIFIGIKILIEKFLVLPIFFTLIFILISFLIIFLMSKFISFK</sequence>
<reference evidence="7 8" key="1">
    <citation type="submission" date="2018-04" db="EMBL/GenBank/DDBJ databases">
        <title>Genome sequence of Buchnera aphidicola from Melaphis sacchari.</title>
        <authorList>
            <person name="Geib S.M."/>
            <person name="Palmer N.A."/>
            <person name="Sattler S.E."/>
            <person name="Sarath G."/>
        </authorList>
    </citation>
    <scope>NUCLEOTIDE SEQUENCE [LARGE SCALE GENOMIC DNA]</scope>
    <source>
        <strain evidence="7 8">LSU</strain>
    </source>
</reference>
<proteinExistence type="inferred from homology"/>
<feature type="transmembrane region" description="Helical" evidence="6">
    <location>
        <begin position="194"/>
        <end position="219"/>
    </location>
</feature>
<evidence type="ECO:0000313" key="7">
    <source>
        <dbReference type="EMBL" id="AWH90599.1"/>
    </source>
</evidence>
<feature type="transmembrane region" description="Helical" evidence="6">
    <location>
        <begin position="231"/>
        <end position="249"/>
    </location>
</feature>
<name>A0A2U8DFM2_9GAMM</name>
<dbReference type="Proteomes" id="UP000244884">
    <property type="component" value="Chromosome"/>
</dbReference>
<feature type="transmembrane region" description="Helical" evidence="6">
    <location>
        <begin position="43"/>
        <end position="69"/>
    </location>
</feature>
<feature type="transmembrane region" description="Helical" evidence="6">
    <location>
        <begin position="12"/>
        <end position="31"/>
    </location>
</feature>
<dbReference type="PANTHER" id="PTHR30238:SF0">
    <property type="entry name" value="THYLAKOID MEMBRANE PROTEIN TERC, CHLOROPLASTIC"/>
    <property type="match status" value="1"/>
</dbReference>
<dbReference type="AlphaFoldDB" id="A0A2U8DFM2"/>
<comment type="subcellular location">
    <subcellularLocation>
        <location evidence="1">Membrane</location>
        <topology evidence="1">Multi-pass membrane protein</topology>
    </subcellularLocation>
</comment>
<evidence type="ECO:0000313" key="8">
    <source>
        <dbReference type="Proteomes" id="UP000244884"/>
    </source>
</evidence>
<evidence type="ECO:0000256" key="4">
    <source>
        <dbReference type="ARBA" id="ARBA00022989"/>
    </source>
</evidence>
<gene>
    <name evidence="7" type="ORF">DD681_02205</name>
</gene>
<feature type="transmembrane region" description="Helical" evidence="6">
    <location>
        <begin position="109"/>
        <end position="131"/>
    </location>
</feature>
<dbReference type="EMBL" id="CP029161">
    <property type="protein sequence ID" value="AWH90599.1"/>
    <property type="molecule type" value="Genomic_DNA"/>
</dbReference>
<dbReference type="GO" id="GO:0016020">
    <property type="term" value="C:membrane"/>
    <property type="evidence" value="ECO:0007669"/>
    <property type="project" value="UniProtKB-SubCell"/>
</dbReference>
<evidence type="ECO:0008006" key="9">
    <source>
        <dbReference type="Google" id="ProtNLM"/>
    </source>
</evidence>
<dbReference type="Pfam" id="PF03741">
    <property type="entry name" value="TerC"/>
    <property type="match status" value="1"/>
</dbReference>
<feature type="transmembrane region" description="Helical" evidence="6">
    <location>
        <begin position="81"/>
        <end position="103"/>
    </location>
</feature>
<dbReference type="OrthoDB" id="9783692at2"/>
<feature type="transmembrane region" description="Helical" evidence="6">
    <location>
        <begin position="255"/>
        <end position="274"/>
    </location>
</feature>
<evidence type="ECO:0000256" key="1">
    <source>
        <dbReference type="ARBA" id="ARBA00004141"/>
    </source>
</evidence>
<evidence type="ECO:0000256" key="5">
    <source>
        <dbReference type="ARBA" id="ARBA00023136"/>
    </source>
</evidence>
<keyword evidence="3 6" id="KW-0812">Transmembrane</keyword>
<dbReference type="InterPro" id="IPR005496">
    <property type="entry name" value="Integral_membrane_TerC"/>
</dbReference>
<keyword evidence="5 6" id="KW-0472">Membrane</keyword>
<evidence type="ECO:0000256" key="3">
    <source>
        <dbReference type="ARBA" id="ARBA00022692"/>
    </source>
</evidence>
<dbReference type="RefSeq" id="WP_158341375.1">
    <property type="nucleotide sequence ID" value="NZ_CP029161.1"/>
</dbReference>
<keyword evidence="4 6" id="KW-1133">Transmembrane helix</keyword>
<comment type="similarity">
    <text evidence="2">Belongs to the TerC family.</text>
</comment>
<evidence type="ECO:0000256" key="2">
    <source>
        <dbReference type="ARBA" id="ARBA00007511"/>
    </source>
</evidence>
<accession>A0A2U8DFM2</accession>
<organism evidence="7 8">
    <name type="scientific">Buchnera aphidicola</name>
    <name type="common">Melanaphis sacchari</name>
    <dbReference type="NCBI Taxonomy" id="2173854"/>
    <lineage>
        <taxon>Bacteria</taxon>
        <taxon>Pseudomonadati</taxon>
        <taxon>Pseudomonadota</taxon>
        <taxon>Gammaproteobacteria</taxon>
        <taxon>Enterobacterales</taxon>
        <taxon>Erwiniaceae</taxon>
        <taxon>Buchnera</taxon>
    </lineage>
</organism>